<dbReference type="SMART" id="SM00368">
    <property type="entry name" value="LRR_RI"/>
    <property type="match status" value="4"/>
</dbReference>
<dbReference type="InterPro" id="IPR051261">
    <property type="entry name" value="NLR"/>
</dbReference>
<reference evidence="3 4" key="1">
    <citation type="journal article" date="2018" name="Sci. Rep.">
        <title>Comparative analysis of the Pocillopora damicornis genome highlights role of immune system in coral evolution.</title>
        <authorList>
            <person name="Cunning R."/>
            <person name="Bay R.A."/>
            <person name="Gillette P."/>
            <person name="Baker A.C."/>
            <person name="Traylor-Knowles N."/>
        </authorList>
    </citation>
    <scope>NUCLEOTIDE SEQUENCE [LARGE SCALE GENOMIC DNA]</scope>
    <source>
        <strain evidence="3">RSMAS</strain>
        <tissue evidence="3">Whole animal</tissue>
    </source>
</reference>
<keyword evidence="4" id="KW-1185">Reference proteome</keyword>
<keyword evidence="1" id="KW-0433">Leucine-rich repeat</keyword>
<sequence length="221" mass="23462">MEPPSLRSTSRGVMMCKHIRSAVIGLAHALCRDTWQARRCVVIVLVLRNSGCTTVYNKTPKARLVTLEIKQKSCRFLIPDGIQITDDGVASLCQALQTPTCKVTDLGLEDNQITDAGVASLCEALQTPTCKVTMLYLGRNQITDAGAASLCQALQTPTCKVTDLDLAGNQITDAGVASLCQALQTPTCKVTDLDLVGNQITDAGVASLRQASQPAACKVLS</sequence>
<protein>
    <submittedName>
        <fullName evidence="3">Uncharacterized protein</fullName>
    </submittedName>
</protein>
<evidence type="ECO:0000256" key="1">
    <source>
        <dbReference type="ARBA" id="ARBA00022614"/>
    </source>
</evidence>
<accession>A0A3M6UGS4</accession>
<dbReference type="Proteomes" id="UP000275408">
    <property type="component" value="Unassembled WGS sequence"/>
</dbReference>
<evidence type="ECO:0000256" key="2">
    <source>
        <dbReference type="ARBA" id="ARBA00022737"/>
    </source>
</evidence>
<dbReference type="AlphaFoldDB" id="A0A3M6UGS4"/>
<dbReference type="PANTHER" id="PTHR24106">
    <property type="entry name" value="NACHT, LRR AND CARD DOMAINS-CONTAINING"/>
    <property type="match status" value="1"/>
</dbReference>
<name>A0A3M6UGS4_POCDA</name>
<dbReference type="InterPro" id="IPR001611">
    <property type="entry name" value="Leu-rich_rpt"/>
</dbReference>
<evidence type="ECO:0000313" key="3">
    <source>
        <dbReference type="EMBL" id="RMX52704.1"/>
    </source>
</evidence>
<evidence type="ECO:0000313" key="4">
    <source>
        <dbReference type="Proteomes" id="UP000275408"/>
    </source>
</evidence>
<dbReference type="SUPFAM" id="SSF52047">
    <property type="entry name" value="RNI-like"/>
    <property type="match status" value="1"/>
</dbReference>
<gene>
    <name evidence="3" type="ORF">pdam_00004199</name>
</gene>
<dbReference type="EMBL" id="RCHS01001596">
    <property type="protein sequence ID" value="RMX52704.1"/>
    <property type="molecule type" value="Genomic_DNA"/>
</dbReference>
<organism evidence="3 4">
    <name type="scientific">Pocillopora damicornis</name>
    <name type="common">Cauliflower coral</name>
    <name type="synonym">Millepora damicornis</name>
    <dbReference type="NCBI Taxonomy" id="46731"/>
    <lineage>
        <taxon>Eukaryota</taxon>
        <taxon>Metazoa</taxon>
        <taxon>Cnidaria</taxon>
        <taxon>Anthozoa</taxon>
        <taxon>Hexacorallia</taxon>
        <taxon>Scleractinia</taxon>
        <taxon>Astrocoeniina</taxon>
        <taxon>Pocilloporidae</taxon>
        <taxon>Pocillopora</taxon>
    </lineage>
</organism>
<dbReference type="Pfam" id="PF13516">
    <property type="entry name" value="LRR_6"/>
    <property type="match status" value="4"/>
</dbReference>
<dbReference type="Gene3D" id="3.80.10.10">
    <property type="entry name" value="Ribonuclease Inhibitor"/>
    <property type="match status" value="1"/>
</dbReference>
<dbReference type="InterPro" id="IPR032675">
    <property type="entry name" value="LRR_dom_sf"/>
</dbReference>
<dbReference type="OrthoDB" id="5984071at2759"/>
<comment type="caution">
    <text evidence="3">The sequence shown here is derived from an EMBL/GenBank/DDBJ whole genome shotgun (WGS) entry which is preliminary data.</text>
</comment>
<proteinExistence type="predicted"/>
<keyword evidence="2" id="KW-0677">Repeat</keyword>